<dbReference type="Pfam" id="PF13307">
    <property type="entry name" value="Helicase_C_2"/>
    <property type="match status" value="1"/>
</dbReference>
<dbReference type="GO" id="GO:0006139">
    <property type="term" value="P:nucleobase-containing compound metabolic process"/>
    <property type="evidence" value="ECO:0007669"/>
    <property type="project" value="InterPro"/>
</dbReference>
<accession>A0A2P8F3G5</accession>
<evidence type="ECO:0000259" key="1">
    <source>
        <dbReference type="Pfam" id="PF13307"/>
    </source>
</evidence>
<proteinExistence type="predicted"/>
<reference evidence="2 3" key="1">
    <citation type="submission" date="2018-03" db="EMBL/GenBank/DDBJ databases">
        <title>Genomic Encyclopedia of Archaeal and Bacterial Type Strains, Phase II (KMG-II): from individual species to whole genera.</title>
        <authorList>
            <person name="Goeker M."/>
        </authorList>
    </citation>
    <scope>NUCLEOTIDE SEQUENCE [LARGE SCALE GENOMIC DNA]</scope>
    <source>
        <strain evidence="2 3">DSM 17586</strain>
    </source>
</reference>
<dbReference type="InterPro" id="IPR027417">
    <property type="entry name" value="P-loop_NTPase"/>
</dbReference>
<dbReference type="GO" id="GO:0004386">
    <property type="term" value="F:helicase activity"/>
    <property type="evidence" value="ECO:0007669"/>
    <property type="project" value="UniProtKB-KW"/>
</dbReference>
<protein>
    <submittedName>
        <fullName evidence="2">RAD3-like DEAD/DEAH box helicase</fullName>
    </submittedName>
</protein>
<keyword evidence="2" id="KW-0067">ATP-binding</keyword>
<keyword evidence="2" id="KW-0347">Helicase</keyword>
<name>A0A2P8F3G5_9GAMM</name>
<comment type="caution">
    <text evidence="2">The sequence shown here is derived from an EMBL/GenBank/DDBJ whole genome shotgun (WGS) entry which is preliminary data.</text>
</comment>
<keyword evidence="3" id="KW-1185">Reference proteome</keyword>
<dbReference type="AlphaFoldDB" id="A0A2P8F3G5"/>
<keyword evidence="2" id="KW-0547">Nucleotide-binding</keyword>
<evidence type="ECO:0000313" key="2">
    <source>
        <dbReference type="EMBL" id="PSL16259.1"/>
    </source>
</evidence>
<dbReference type="GO" id="GO:0016818">
    <property type="term" value="F:hydrolase activity, acting on acid anhydrides, in phosphorus-containing anhydrides"/>
    <property type="evidence" value="ECO:0007669"/>
    <property type="project" value="InterPro"/>
</dbReference>
<dbReference type="GO" id="GO:0005524">
    <property type="term" value="F:ATP binding"/>
    <property type="evidence" value="ECO:0007669"/>
    <property type="project" value="InterPro"/>
</dbReference>
<organism evidence="2 3">
    <name type="scientific">Marinobacterium halophilum</name>
    <dbReference type="NCBI Taxonomy" id="267374"/>
    <lineage>
        <taxon>Bacteria</taxon>
        <taxon>Pseudomonadati</taxon>
        <taxon>Pseudomonadota</taxon>
        <taxon>Gammaproteobacteria</taxon>
        <taxon>Oceanospirillales</taxon>
        <taxon>Oceanospirillaceae</taxon>
        <taxon>Marinobacterium</taxon>
    </lineage>
</organism>
<dbReference type="Proteomes" id="UP000242133">
    <property type="component" value="Unassembled WGS sequence"/>
</dbReference>
<dbReference type="Gene3D" id="3.40.50.300">
    <property type="entry name" value="P-loop containing nucleotide triphosphate hydrolases"/>
    <property type="match status" value="1"/>
</dbReference>
<dbReference type="EMBL" id="PYGI01000002">
    <property type="protein sequence ID" value="PSL16259.1"/>
    <property type="molecule type" value="Genomic_DNA"/>
</dbReference>
<evidence type="ECO:0000313" key="3">
    <source>
        <dbReference type="Proteomes" id="UP000242133"/>
    </source>
</evidence>
<dbReference type="InterPro" id="IPR006555">
    <property type="entry name" value="ATP-dep_Helicase_C"/>
</dbReference>
<keyword evidence="2" id="KW-0378">Hydrolase</keyword>
<feature type="domain" description="ATP-dependent helicase C-terminal" evidence="1">
    <location>
        <begin position="9"/>
        <end position="67"/>
    </location>
</feature>
<sequence>MIAQTAGMTEQARHEFIEQFRNQRGVIGFAVLGGVFSERIDLPGQALVGVFIATPGLPPFDQYHAQLAQRLQGVVELIDDRFAQPAIQQLLPPWWFRPDG</sequence>
<gene>
    <name evidence="2" type="ORF">CLV44_102182</name>
</gene>
<dbReference type="GO" id="GO:0003676">
    <property type="term" value="F:nucleic acid binding"/>
    <property type="evidence" value="ECO:0007669"/>
    <property type="project" value="InterPro"/>
</dbReference>